<dbReference type="Proteomes" id="UP000405524">
    <property type="component" value="Unassembled WGS sequence"/>
</dbReference>
<gene>
    <name evidence="1" type="ORF">JKKLCJKK_00383</name>
</gene>
<dbReference type="OrthoDB" id="1003442at2"/>
<organism evidence="1 2">
    <name type="scientific">Collinsella intestinalis</name>
    <dbReference type="NCBI Taxonomy" id="147207"/>
    <lineage>
        <taxon>Bacteria</taxon>
        <taxon>Bacillati</taxon>
        <taxon>Actinomycetota</taxon>
        <taxon>Coriobacteriia</taxon>
        <taxon>Coriobacteriales</taxon>
        <taxon>Coriobacteriaceae</taxon>
        <taxon>Collinsella</taxon>
    </lineage>
</organism>
<reference evidence="1 2" key="1">
    <citation type="submission" date="2019-10" db="EMBL/GenBank/DDBJ databases">
        <authorList>
            <person name="Wolf R A."/>
        </authorList>
    </citation>
    <scope>NUCLEOTIDE SEQUENCE [LARGE SCALE GENOMIC DNA]</scope>
    <source>
        <strain evidence="1">Collinsella_intestinalis_DSM_13632</strain>
    </source>
</reference>
<accession>A0A5K1ISQ9</accession>
<proteinExistence type="predicted"/>
<evidence type="ECO:0000313" key="2">
    <source>
        <dbReference type="Proteomes" id="UP000405524"/>
    </source>
</evidence>
<dbReference type="EMBL" id="CABWIC010000007">
    <property type="protein sequence ID" value="VWL91648.1"/>
    <property type="molecule type" value="Genomic_DNA"/>
</dbReference>
<dbReference type="GeneID" id="77465373"/>
<name>A0A5K1ISQ9_9ACTN</name>
<protein>
    <submittedName>
        <fullName evidence="1">Uncharacterized protein</fullName>
    </submittedName>
</protein>
<evidence type="ECO:0000313" key="1">
    <source>
        <dbReference type="EMBL" id="VWL91648.1"/>
    </source>
</evidence>
<dbReference type="RefSeq" id="WP_152063116.1">
    <property type="nucleotide sequence ID" value="NZ_CABWIC010000007.1"/>
</dbReference>
<sequence>MEKKCGWCGQKFESKTKRAVFCSQKCKQAHYRARKTQIALPELNMEVVEGGKSLGSKHLVLALSQIKGGVATLDAMSQCGPKEYRLLCEVLAANLAQVLAEVGL</sequence>
<dbReference type="AlphaFoldDB" id="A0A5K1ISQ9"/>